<reference evidence="3" key="1">
    <citation type="submission" date="2020-03" db="EMBL/GenBank/DDBJ databases">
        <title>Melopsittacus undulatus (budgerigar) genome, bMelUnd1, maternal haplotype with Z.</title>
        <authorList>
            <person name="Gedman G."/>
            <person name="Mountcastle J."/>
            <person name="Haase B."/>
            <person name="Formenti G."/>
            <person name="Wright T."/>
            <person name="Apodaca J."/>
            <person name="Pelan S."/>
            <person name="Chow W."/>
            <person name="Rhie A."/>
            <person name="Howe K."/>
            <person name="Fedrigo O."/>
            <person name="Jarvis E.D."/>
        </authorList>
    </citation>
    <scope>NUCLEOTIDE SEQUENCE [LARGE SCALE GENOMIC DNA]</scope>
</reference>
<dbReference type="Gene3D" id="3.30.60.190">
    <property type="match status" value="1"/>
</dbReference>
<dbReference type="AlphaFoldDB" id="A0A8V5GUI8"/>
<evidence type="ECO:0000256" key="2">
    <source>
        <dbReference type="SAM" id="MobiDB-lite"/>
    </source>
</evidence>
<proteinExistence type="predicted"/>
<organism evidence="3 4">
    <name type="scientific">Melopsittacus undulatus</name>
    <name type="common">Budgerigar</name>
    <name type="synonym">Psittacus undulatus</name>
    <dbReference type="NCBI Taxonomy" id="13146"/>
    <lineage>
        <taxon>Eukaryota</taxon>
        <taxon>Metazoa</taxon>
        <taxon>Chordata</taxon>
        <taxon>Craniata</taxon>
        <taxon>Vertebrata</taxon>
        <taxon>Euteleostomi</taxon>
        <taxon>Archelosauria</taxon>
        <taxon>Archosauria</taxon>
        <taxon>Dinosauria</taxon>
        <taxon>Saurischia</taxon>
        <taxon>Theropoda</taxon>
        <taxon>Coelurosauria</taxon>
        <taxon>Aves</taxon>
        <taxon>Neognathae</taxon>
        <taxon>Neoaves</taxon>
        <taxon>Telluraves</taxon>
        <taxon>Australaves</taxon>
        <taxon>Psittaciformes</taxon>
        <taxon>Psittaculidae</taxon>
        <taxon>Melopsittacus</taxon>
    </lineage>
</organism>
<keyword evidence="1" id="KW-0863">Zinc-finger</keyword>
<dbReference type="OrthoDB" id="10005492at2759"/>
<dbReference type="SUPFAM" id="SSF144232">
    <property type="entry name" value="HIT/MYND zinc finger-like"/>
    <property type="match status" value="1"/>
</dbReference>
<accession>A0A8V5GUI8</accession>
<keyword evidence="1" id="KW-0479">Metal-binding</keyword>
<dbReference type="Ensembl" id="ENSMUNT00000026749.1">
    <property type="protein sequence ID" value="ENSMUNP00000028736.1"/>
    <property type="gene ID" value="ENSMUNG00000017826.1"/>
</dbReference>
<name>A0A8V5GUI8_MELUD</name>
<dbReference type="InterPro" id="IPR007529">
    <property type="entry name" value="Znf_HIT"/>
</dbReference>
<dbReference type="GO" id="GO:0008270">
    <property type="term" value="F:zinc ion binding"/>
    <property type="evidence" value="ECO:0007669"/>
    <property type="project" value="UniProtKB-UniRule"/>
</dbReference>
<dbReference type="PANTHER" id="PTHR15555:SF0">
    <property type="entry name" value="ZINC FINGER HIT DOMAIN-CONTAINING PROTEIN 2"/>
    <property type="match status" value="1"/>
</dbReference>
<gene>
    <name evidence="3" type="primary">LOC117437515</name>
</gene>
<dbReference type="CDD" id="cd23024">
    <property type="entry name" value="zf-HIT_ZNHIT2-3"/>
    <property type="match status" value="1"/>
</dbReference>
<sequence length="319" mass="33594">MAAPMSDPRCSVCAAAAPYTCPRCGLRVCSVRCYRSHGACAEAFYRDQVLQTLRSERGPPPGRARVASAVTRLQELREPEDPPGPGPAELWSSLTAAEREGFLRLLHSAEASAVLPPWRPWWRRPEPCDDPEPAPSAPVPAPPPPPLASLRSQPPSPLLRFQVPNVLLGYVLALSAHRGLEELLPELPAAAVAASAALRSRCALPSTAAAIEAALGDAQAAGLPPGPLGRAGAVRAVAELLEGGGGADAEAALAHLERLLRAGEGRAESDFRSRFARARRKCRFLRAWSRESAGTVGGMGAEVREVLRGMGEGIGNEGS</sequence>
<dbReference type="InterPro" id="IPR039646">
    <property type="entry name" value="ZNHIT2"/>
</dbReference>
<evidence type="ECO:0000313" key="3">
    <source>
        <dbReference type="Ensembl" id="ENSMUNP00000028736.1"/>
    </source>
</evidence>
<feature type="region of interest" description="Disordered" evidence="2">
    <location>
        <begin position="126"/>
        <end position="153"/>
    </location>
</feature>
<dbReference type="Pfam" id="PF04438">
    <property type="entry name" value="zf-HIT"/>
    <property type="match status" value="1"/>
</dbReference>
<evidence type="ECO:0000313" key="4">
    <source>
        <dbReference type="Proteomes" id="UP000694405"/>
    </source>
</evidence>
<dbReference type="PANTHER" id="PTHR15555">
    <property type="entry name" value="ZINC FINGER HIT DOMAIN CONTAINING PROTEIN 2 PROTEIN FON -RELATED"/>
    <property type="match status" value="1"/>
</dbReference>
<protein>
    <submittedName>
        <fullName evidence="3">Uncharacterized protein</fullName>
    </submittedName>
</protein>
<dbReference type="Proteomes" id="UP000694405">
    <property type="component" value="Chromosome 22"/>
</dbReference>
<dbReference type="PROSITE" id="PS51083">
    <property type="entry name" value="ZF_HIT"/>
    <property type="match status" value="1"/>
</dbReference>
<evidence type="ECO:0000256" key="1">
    <source>
        <dbReference type="PROSITE-ProRule" id="PRU00453"/>
    </source>
</evidence>
<reference evidence="3" key="3">
    <citation type="submission" date="2025-09" db="UniProtKB">
        <authorList>
            <consortium name="Ensembl"/>
        </authorList>
    </citation>
    <scope>IDENTIFICATION</scope>
</reference>
<keyword evidence="1" id="KW-0862">Zinc</keyword>
<reference evidence="3" key="2">
    <citation type="submission" date="2025-08" db="UniProtKB">
        <authorList>
            <consortium name="Ensembl"/>
        </authorList>
    </citation>
    <scope>IDENTIFICATION</scope>
</reference>
<keyword evidence="4" id="KW-1185">Reference proteome</keyword>
<feature type="compositionally biased region" description="Pro residues" evidence="2">
    <location>
        <begin position="133"/>
        <end position="147"/>
    </location>
</feature>